<reference evidence="5" key="1">
    <citation type="submission" date="2022-11" db="UniProtKB">
        <authorList>
            <consortium name="EnsemblMetazoa"/>
        </authorList>
    </citation>
    <scope>IDENTIFICATION</scope>
</reference>
<organism evidence="5 6">
    <name type="scientific">Patiria miniata</name>
    <name type="common">Bat star</name>
    <name type="synonym">Asterina miniata</name>
    <dbReference type="NCBI Taxonomy" id="46514"/>
    <lineage>
        <taxon>Eukaryota</taxon>
        <taxon>Metazoa</taxon>
        <taxon>Echinodermata</taxon>
        <taxon>Eleutherozoa</taxon>
        <taxon>Asterozoa</taxon>
        <taxon>Asteroidea</taxon>
        <taxon>Valvatacea</taxon>
        <taxon>Valvatida</taxon>
        <taxon>Asterinidae</taxon>
        <taxon>Patiria</taxon>
    </lineage>
</organism>
<sequence length="300" mass="34073">MQQVFPLFCKSIGHRRHDKKMSADTRRFEKEDHAAVYVLARPDWPKDIIEKSIAFLREKKSKPFLLAVDVGCGSGQNTRPLAPHFEKVIGIDVSEAQIKAAQSVETPSNVEFRIGSGESIPVPDGSADMITVAEAVHWFDIDAFFREVDRVLKPCGCVAIYSYYNTHPLVEGDDNKNQLLKDVVLKFDSFLEPYASDRIRHVRNMLADIHIPYEETIRDDTLQIKHDTTLASFMNFFRSWSSYRHYRVKNPTGPDPVLAMQDRFMEILGLADCPLENAQISTSCPVVLLLGRKPENQPGH</sequence>
<dbReference type="OMA" id="PNNISYR"/>
<comment type="similarity">
    <text evidence="1">Belongs to the methyltransferase superfamily.</text>
</comment>
<keyword evidence="3" id="KW-0808">Transferase</keyword>
<dbReference type="EnsemblMetazoa" id="XM_038193413.1">
    <property type="protein sequence ID" value="XP_038049341.1"/>
    <property type="gene ID" value="LOC119722977"/>
</dbReference>
<keyword evidence="6" id="KW-1185">Reference proteome</keyword>
<dbReference type="PANTHER" id="PTHR44942:SF4">
    <property type="entry name" value="METHYLTRANSFERASE TYPE 11 DOMAIN-CONTAINING PROTEIN"/>
    <property type="match status" value="1"/>
</dbReference>
<dbReference type="RefSeq" id="XP_038049341.1">
    <property type="nucleotide sequence ID" value="XM_038193413.1"/>
</dbReference>
<dbReference type="OrthoDB" id="506498at2759"/>
<dbReference type="Gene3D" id="3.40.50.150">
    <property type="entry name" value="Vaccinia Virus protein VP39"/>
    <property type="match status" value="1"/>
</dbReference>
<dbReference type="InterPro" id="IPR029063">
    <property type="entry name" value="SAM-dependent_MTases_sf"/>
</dbReference>
<protein>
    <recommendedName>
        <fullName evidence="4">Methyltransferase type 11 domain-containing protein</fullName>
    </recommendedName>
</protein>
<dbReference type="PANTHER" id="PTHR44942">
    <property type="entry name" value="METHYLTRANSF_11 DOMAIN-CONTAINING PROTEIN"/>
    <property type="match status" value="1"/>
</dbReference>
<evidence type="ECO:0000256" key="2">
    <source>
        <dbReference type="ARBA" id="ARBA00022603"/>
    </source>
</evidence>
<dbReference type="InterPro" id="IPR051052">
    <property type="entry name" value="Diverse_substrate_MTase"/>
</dbReference>
<keyword evidence="2" id="KW-0489">Methyltransferase</keyword>
<dbReference type="InterPro" id="IPR013216">
    <property type="entry name" value="Methyltransf_11"/>
</dbReference>
<dbReference type="GeneID" id="119722977"/>
<dbReference type="GO" id="GO:0008757">
    <property type="term" value="F:S-adenosylmethionine-dependent methyltransferase activity"/>
    <property type="evidence" value="ECO:0007669"/>
    <property type="project" value="InterPro"/>
</dbReference>
<feature type="domain" description="Methyltransferase type 11" evidence="4">
    <location>
        <begin position="68"/>
        <end position="159"/>
    </location>
</feature>
<dbReference type="SUPFAM" id="SSF53335">
    <property type="entry name" value="S-adenosyl-L-methionine-dependent methyltransferases"/>
    <property type="match status" value="1"/>
</dbReference>
<dbReference type="CDD" id="cd02440">
    <property type="entry name" value="AdoMet_MTases"/>
    <property type="match status" value="1"/>
</dbReference>
<evidence type="ECO:0000259" key="4">
    <source>
        <dbReference type="Pfam" id="PF08241"/>
    </source>
</evidence>
<evidence type="ECO:0000256" key="3">
    <source>
        <dbReference type="ARBA" id="ARBA00022679"/>
    </source>
</evidence>
<proteinExistence type="inferred from homology"/>
<dbReference type="Pfam" id="PF08241">
    <property type="entry name" value="Methyltransf_11"/>
    <property type="match status" value="1"/>
</dbReference>
<dbReference type="AlphaFoldDB" id="A0A913ZE58"/>
<dbReference type="Proteomes" id="UP000887568">
    <property type="component" value="Unplaced"/>
</dbReference>
<evidence type="ECO:0000313" key="5">
    <source>
        <dbReference type="EnsemblMetazoa" id="XP_038049341.1"/>
    </source>
</evidence>
<evidence type="ECO:0000313" key="6">
    <source>
        <dbReference type="Proteomes" id="UP000887568"/>
    </source>
</evidence>
<dbReference type="GO" id="GO:0032259">
    <property type="term" value="P:methylation"/>
    <property type="evidence" value="ECO:0007669"/>
    <property type="project" value="UniProtKB-KW"/>
</dbReference>
<accession>A0A913ZE58</accession>
<evidence type="ECO:0000256" key="1">
    <source>
        <dbReference type="ARBA" id="ARBA00008361"/>
    </source>
</evidence>
<name>A0A913ZE58_PATMI</name>